<accession>A0A074ZCZ6</accession>
<dbReference type="OrthoDB" id="10468229at2759"/>
<sequence>AKFHTDPTIPHVFGRCYGREAWPPRGWPRIRDACRSGIKTRSDWSTIWTQQPIMTQYWPNAGCQWSSRTRQKFQKVITAYAIYTKRCTTVLDFVFGINRPCATLTSTVRLSLVLTSSLCNINSEICKHSLG</sequence>
<dbReference type="GeneID" id="20329340"/>
<dbReference type="CTD" id="20329340"/>
<dbReference type="Proteomes" id="UP000054324">
    <property type="component" value="Unassembled WGS sequence"/>
</dbReference>
<evidence type="ECO:0000313" key="1">
    <source>
        <dbReference type="EMBL" id="KER21065.1"/>
    </source>
</evidence>
<name>A0A074ZCZ6_OPIVI</name>
<dbReference type="EMBL" id="KL596997">
    <property type="protein sequence ID" value="KER21065.1"/>
    <property type="molecule type" value="Genomic_DNA"/>
</dbReference>
<keyword evidence="2" id="KW-1185">Reference proteome</keyword>
<gene>
    <name evidence="1" type="ORF">T265_15175</name>
</gene>
<feature type="non-terminal residue" evidence="1">
    <location>
        <position position="1"/>
    </location>
</feature>
<organism evidence="1 2">
    <name type="scientific">Opisthorchis viverrini</name>
    <name type="common">Southeast Asian liver fluke</name>
    <dbReference type="NCBI Taxonomy" id="6198"/>
    <lineage>
        <taxon>Eukaryota</taxon>
        <taxon>Metazoa</taxon>
        <taxon>Spiralia</taxon>
        <taxon>Lophotrochozoa</taxon>
        <taxon>Platyhelminthes</taxon>
        <taxon>Trematoda</taxon>
        <taxon>Digenea</taxon>
        <taxon>Opisthorchiida</taxon>
        <taxon>Opisthorchiata</taxon>
        <taxon>Opisthorchiidae</taxon>
        <taxon>Opisthorchis</taxon>
    </lineage>
</organism>
<protein>
    <submittedName>
        <fullName evidence="1">Uncharacterized protein</fullName>
    </submittedName>
</protein>
<proteinExistence type="predicted"/>
<evidence type="ECO:0000313" key="2">
    <source>
        <dbReference type="Proteomes" id="UP000054324"/>
    </source>
</evidence>
<dbReference type="RefSeq" id="XP_009175193.1">
    <property type="nucleotide sequence ID" value="XM_009176929.1"/>
</dbReference>
<reference evidence="1 2" key="1">
    <citation type="submission" date="2013-11" db="EMBL/GenBank/DDBJ databases">
        <title>Opisthorchis viverrini - life in the bile duct.</title>
        <authorList>
            <person name="Young N.D."/>
            <person name="Nagarajan N."/>
            <person name="Lin S.J."/>
            <person name="Korhonen P.K."/>
            <person name="Jex A.R."/>
            <person name="Hall R.S."/>
            <person name="Safavi-Hemami H."/>
            <person name="Kaewkong W."/>
            <person name="Bertrand D."/>
            <person name="Gao S."/>
            <person name="Seet Q."/>
            <person name="Wongkham S."/>
            <person name="Teh B.T."/>
            <person name="Wongkham C."/>
            <person name="Intapan P.M."/>
            <person name="Maleewong W."/>
            <person name="Yang X."/>
            <person name="Hu M."/>
            <person name="Wang Z."/>
            <person name="Hofmann A."/>
            <person name="Sternberg P.W."/>
            <person name="Tan P."/>
            <person name="Wang J."/>
            <person name="Gasser R.B."/>
        </authorList>
    </citation>
    <scope>NUCLEOTIDE SEQUENCE [LARGE SCALE GENOMIC DNA]</scope>
</reference>
<dbReference type="KEGG" id="ovi:T265_15175"/>
<dbReference type="AlphaFoldDB" id="A0A074ZCZ6"/>